<dbReference type="Proteomes" id="UP001162992">
    <property type="component" value="Chromosome 19"/>
</dbReference>
<protein>
    <submittedName>
        <fullName evidence="1">Uncharacterized protein</fullName>
    </submittedName>
</protein>
<reference evidence="2" key="1">
    <citation type="journal article" date="2024" name="Proc. Natl. Acad. Sci. U.S.A.">
        <title>Extraordinary preservation of gene collinearity over three hundred million years revealed in homosporous lycophytes.</title>
        <authorList>
            <person name="Li C."/>
            <person name="Wickell D."/>
            <person name="Kuo L.Y."/>
            <person name="Chen X."/>
            <person name="Nie B."/>
            <person name="Liao X."/>
            <person name="Peng D."/>
            <person name="Ji J."/>
            <person name="Jenkins J."/>
            <person name="Williams M."/>
            <person name="Shu S."/>
            <person name="Plott C."/>
            <person name="Barry K."/>
            <person name="Rajasekar S."/>
            <person name="Grimwood J."/>
            <person name="Han X."/>
            <person name="Sun S."/>
            <person name="Hou Z."/>
            <person name="He W."/>
            <person name="Dai G."/>
            <person name="Sun C."/>
            <person name="Schmutz J."/>
            <person name="Leebens-Mack J.H."/>
            <person name="Li F.W."/>
            <person name="Wang L."/>
        </authorList>
    </citation>
    <scope>NUCLEOTIDE SEQUENCE [LARGE SCALE GENOMIC DNA]</scope>
    <source>
        <strain evidence="2">cv. PW_Plant_1</strain>
    </source>
</reference>
<dbReference type="EMBL" id="CM055110">
    <property type="protein sequence ID" value="KAJ7521176.1"/>
    <property type="molecule type" value="Genomic_DNA"/>
</dbReference>
<evidence type="ECO:0000313" key="2">
    <source>
        <dbReference type="Proteomes" id="UP001162992"/>
    </source>
</evidence>
<keyword evidence="2" id="KW-1185">Reference proteome</keyword>
<proteinExistence type="predicted"/>
<accession>A0ACC2AUP7</accession>
<evidence type="ECO:0000313" key="1">
    <source>
        <dbReference type="EMBL" id="KAJ7521176.1"/>
    </source>
</evidence>
<sequence length="465" mass="52228">MTNKISTLVALAAIVPCLLAAEGFLATFFLSDQHAVDKESFTFPEHGLPTNSGYFPLTKSARMFYAYYEAIEPVSSLSQTPIILWLQGGPGCSSMIGNFYEFGPWRTSADLQLQRNEAPWNHRFGVLFVDNPVGSGFSIAENDEDVPTNQDQAASHLYSALLSFFESHQSFRQRPFFIAGESYAGKYVPALGHHIMKRMEESAPLLRRELRDLELKGLKRTPFRLDGLIIGNGLTDPKIQVQTHAATAYSFGLIDKQQRAHVNELAEGVVKLIEKEDWLAAYKARTNLVDWIQNASALATVLDVRRSVPYHCGEDGTEFLAPFLNRNSVKAALNAEQNAVWMPCNPRVRKIMANDTMKSVKWMVEELLPIFPVLLYQGQYDIKDGVVSSEEWMRTLTWEGSDNFFSTERTIWRVGNAIAGYWHSFKTLTHVVVLGAGHQVPADQGLNSQRMIERWIESVLGTAQS</sequence>
<organism evidence="1 2">
    <name type="scientific">Diphasiastrum complanatum</name>
    <name type="common">Issler's clubmoss</name>
    <name type="synonym">Lycopodium complanatum</name>
    <dbReference type="NCBI Taxonomy" id="34168"/>
    <lineage>
        <taxon>Eukaryota</taxon>
        <taxon>Viridiplantae</taxon>
        <taxon>Streptophyta</taxon>
        <taxon>Embryophyta</taxon>
        <taxon>Tracheophyta</taxon>
        <taxon>Lycopodiopsida</taxon>
        <taxon>Lycopodiales</taxon>
        <taxon>Lycopodiaceae</taxon>
        <taxon>Lycopodioideae</taxon>
        <taxon>Diphasiastrum</taxon>
    </lineage>
</organism>
<name>A0ACC2AUP7_DIPCM</name>
<gene>
    <name evidence="1" type="ORF">O6H91_19G041400</name>
</gene>
<comment type="caution">
    <text evidence="1">The sequence shown here is derived from an EMBL/GenBank/DDBJ whole genome shotgun (WGS) entry which is preliminary data.</text>
</comment>